<dbReference type="Pfam" id="PF07009">
    <property type="entry name" value="NusG_II"/>
    <property type="match status" value="1"/>
</dbReference>
<reference evidence="2 3" key="1">
    <citation type="submission" date="2017-03" db="EMBL/GenBank/DDBJ databases">
        <title>Draft Genome sequence of Marispirochaeta sp. strain JC444.</title>
        <authorList>
            <person name="Shivani Y."/>
            <person name="Subhash Y."/>
            <person name="Sasikala C."/>
            <person name="Ramana C."/>
        </authorList>
    </citation>
    <scope>NUCLEOTIDE SEQUENCE [LARGE SCALE GENOMIC DNA]</scope>
    <source>
        <strain evidence="2 3">JC444</strain>
    </source>
</reference>
<proteinExistence type="predicted"/>
<evidence type="ECO:0000313" key="2">
    <source>
        <dbReference type="EMBL" id="ORC37022.1"/>
    </source>
</evidence>
<keyword evidence="1" id="KW-1133">Transmembrane helix</keyword>
<keyword evidence="1" id="KW-0812">Transmembrane</keyword>
<dbReference type="RefSeq" id="WP_083048935.1">
    <property type="nucleotide sequence ID" value="NZ_MWQY01000004.1"/>
</dbReference>
<dbReference type="STRING" id="1963862.B4O97_05195"/>
<protein>
    <submittedName>
        <fullName evidence="2">Uncharacterized protein</fullName>
    </submittedName>
</protein>
<keyword evidence="3" id="KW-1185">Reference proteome</keyword>
<dbReference type="OrthoDB" id="47603at2"/>
<gene>
    <name evidence="2" type="ORF">B4O97_05195</name>
</gene>
<comment type="caution">
    <text evidence="2">The sequence shown here is derived from an EMBL/GenBank/DDBJ whole genome shotgun (WGS) entry which is preliminary data.</text>
</comment>
<dbReference type="CDD" id="cd09910">
    <property type="entry name" value="NGN-insert_like"/>
    <property type="match status" value="1"/>
</dbReference>
<feature type="transmembrane region" description="Helical" evidence="1">
    <location>
        <begin position="6"/>
        <end position="26"/>
    </location>
</feature>
<dbReference type="Gene3D" id="2.60.320.10">
    <property type="entry name" value="N-utilization substance G protein NusG, insert domain"/>
    <property type="match status" value="1"/>
</dbReference>
<evidence type="ECO:0000313" key="3">
    <source>
        <dbReference type="Proteomes" id="UP000192343"/>
    </source>
</evidence>
<accession>A0A1Y1S0Z2</accession>
<dbReference type="InterPro" id="IPR038690">
    <property type="entry name" value="NusG_2_sf"/>
</dbReference>
<dbReference type="AlphaFoldDB" id="A0A1Y1S0Z2"/>
<name>A0A1Y1S0Z2_9SPIO</name>
<organism evidence="2 3">
    <name type="scientific">Marispirochaeta aestuarii</name>
    <dbReference type="NCBI Taxonomy" id="1963862"/>
    <lineage>
        <taxon>Bacteria</taxon>
        <taxon>Pseudomonadati</taxon>
        <taxon>Spirochaetota</taxon>
        <taxon>Spirochaetia</taxon>
        <taxon>Spirochaetales</taxon>
        <taxon>Spirochaetaceae</taxon>
        <taxon>Marispirochaeta</taxon>
    </lineage>
</organism>
<dbReference type="Proteomes" id="UP000192343">
    <property type="component" value="Unassembled WGS sequence"/>
</dbReference>
<keyword evidence="1" id="KW-0472">Membrane</keyword>
<evidence type="ECO:0000256" key="1">
    <source>
        <dbReference type="SAM" id="Phobius"/>
    </source>
</evidence>
<dbReference type="EMBL" id="MWQY01000004">
    <property type="protein sequence ID" value="ORC37022.1"/>
    <property type="molecule type" value="Genomic_DNA"/>
</dbReference>
<sequence>MKILRYDAAAIALSLAVFILFTWFGLQRSGETGYLIIEDSKGRLIYPLSEERDVVLQGPAGESHIHIGKDSARFVHSDCPDGLCVQSGPVERPGDWAACLPNQVFIYVGDRE</sequence>